<dbReference type="InterPro" id="IPR012677">
    <property type="entry name" value="Nucleotide-bd_a/b_plait_sf"/>
</dbReference>
<evidence type="ECO:0000256" key="3">
    <source>
        <dbReference type="ARBA" id="ARBA00023242"/>
    </source>
</evidence>
<dbReference type="CDD" id="cd12245">
    <property type="entry name" value="RRM_scw1_like"/>
    <property type="match status" value="1"/>
</dbReference>
<dbReference type="InterPro" id="IPR000504">
    <property type="entry name" value="RRM_dom"/>
</dbReference>
<dbReference type="GO" id="GO:0005634">
    <property type="term" value="C:nucleus"/>
    <property type="evidence" value="ECO:0007669"/>
    <property type="project" value="UniProtKB-SubCell"/>
</dbReference>
<organism evidence="6 7">
    <name type="scientific">Pocillopora meandrina</name>
    <dbReference type="NCBI Taxonomy" id="46732"/>
    <lineage>
        <taxon>Eukaryota</taxon>
        <taxon>Metazoa</taxon>
        <taxon>Cnidaria</taxon>
        <taxon>Anthozoa</taxon>
        <taxon>Hexacorallia</taxon>
        <taxon>Scleractinia</taxon>
        <taxon>Astrocoeniina</taxon>
        <taxon>Pocilloporidae</taxon>
        <taxon>Pocillopora</taxon>
    </lineage>
</organism>
<evidence type="ECO:0000256" key="1">
    <source>
        <dbReference type="ARBA" id="ARBA00004123"/>
    </source>
</evidence>
<keyword evidence="3" id="KW-0539">Nucleus</keyword>
<comment type="subcellular location">
    <subcellularLocation>
        <location evidence="1">Nucleus</location>
    </subcellularLocation>
</comment>
<evidence type="ECO:0000256" key="4">
    <source>
        <dbReference type="PROSITE-ProRule" id="PRU00176"/>
    </source>
</evidence>
<dbReference type="InterPro" id="IPR035979">
    <property type="entry name" value="RBD_domain_sf"/>
</dbReference>
<evidence type="ECO:0000256" key="2">
    <source>
        <dbReference type="ARBA" id="ARBA00022884"/>
    </source>
</evidence>
<comment type="caution">
    <text evidence="6">The sequence shown here is derived from an EMBL/GenBank/DDBJ whole genome shotgun (WGS) entry which is preliminary data.</text>
</comment>
<feature type="domain" description="RRM" evidence="5">
    <location>
        <begin position="12"/>
        <end position="93"/>
    </location>
</feature>
<dbReference type="SMART" id="SM00360">
    <property type="entry name" value="RRM"/>
    <property type="match status" value="2"/>
</dbReference>
<dbReference type="SUPFAM" id="SSF54928">
    <property type="entry name" value="RNA-binding domain, RBD"/>
    <property type="match status" value="1"/>
</dbReference>
<dbReference type="PROSITE" id="PS50102">
    <property type="entry name" value="RRM"/>
    <property type="match status" value="2"/>
</dbReference>
<evidence type="ECO:0000259" key="5">
    <source>
        <dbReference type="PROSITE" id="PS50102"/>
    </source>
</evidence>
<dbReference type="AlphaFoldDB" id="A0AAU9W7P2"/>
<dbReference type="GO" id="GO:0003723">
    <property type="term" value="F:RNA binding"/>
    <property type="evidence" value="ECO:0007669"/>
    <property type="project" value="UniProtKB-UniRule"/>
</dbReference>
<proteinExistence type="predicted"/>
<sequence length="293" mass="32321">MDTKSTSDDEVRTLFVSGLPIDVKPREIYLLFRGFKGYEGSLLKLTDKQGKPSPVAFVTFESREEAEEAKASLQGVRFDPDVSQTLRLEFARSNTKVSKPVNKQAVLTSVPHFFPREPQLMHTELAAAGFLPGPEPSIAYPAPIFSDIMAATAQHTFNHHPSSILQLQAFPQHHPIIPALASPTSLHHMASLGNPPCSTLFVANLGKGSSEQELRDLFADLPGFRRLKMHSKGSSPVCFVEYQDIYTATHAMNVLRGHIMQSSSEKGGIRIEYAKTKMGEGRIDGMVAIPMQY</sequence>
<keyword evidence="2 4" id="KW-0694">RNA-binding</keyword>
<dbReference type="Gene3D" id="3.30.70.330">
    <property type="match status" value="2"/>
</dbReference>
<feature type="domain" description="RRM" evidence="5">
    <location>
        <begin position="198"/>
        <end position="276"/>
    </location>
</feature>
<dbReference type="PANTHER" id="PTHR10501">
    <property type="entry name" value="U1 SMALL NUCLEAR RIBONUCLEOPROTEIN A/U2 SMALL NUCLEAR RIBONUCLEOPROTEIN B"/>
    <property type="match status" value="1"/>
</dbReference>
<name>A0AAU9W7P2_9CNID</name>
<accession>A0AAU9W7P2</accession>
<dbReference type="EMBL" id="CALNXJ010000009">
    <property type="protein sequence ID" value="CAH3103898.1"/>
    <property type="molecule type" value="Genomic_DNA"/>
</dbReference>
<keyword evidence="7" id="KW-1185">Reference proteome</keyword>
<dbReference type="Proteomes" id="UP001159428">
    <property type="component" value="Unassembled WGS sequence"/>
</dbReference>
<reference evidence="6 7" key="1">
    <citation type="submission" date="2022-05" db="EMBL/GenBank/DDBJ databases">
        <authorList>
            <consortium name="Genoscope - CEA"/>
            <person name="William W."/>
        </authorList>
    </citation>
    <scope>NUCLEOTIDE SEQUENCE [LARGE SCALE GENOMIC DNA]</scope>
</reference>
<evidence type="ECO:0000313" key="6">
    <source>
        <dbReference type="EMBL" id="CAH3103898.1"/>
    </source>
</evidence>
<dbReference type="FunFam" id="3.30.70.330:FF:000037">
    <property type="entry name" value="RNA-binding protein with multiple splicing 2"/>
    <property type="match status" value="1"/>
</dbReference>
<protein>
    <recommendedName>
        <fullName evidence="5">RRM domain-containing protein</fullName>
    </recommendedName>
</protein>
<dbReference type="Pfam" id="PF00076">
    <property type="entry name" value="RRM_1"/>
    <property type="match status" value="2"/>
</dbReference>
<evidence type="ECO:0000313" key="7">
    <source>
        <dbReference type="Proteomes" id="UP001159428"/>
    </source>
</evidence>
<gene>
    <name evidence="6" type="ORF">PMEA_00035335</name>
</gene>